<keyword evidence="4" id="KW-1185">Reference proteome</keyword>
<feature type="region of interest" description="Disordered" evidence="2">
    <location>
        <begin position="1"/>
        <end position="25"/>
    </location>
</feature>
<reference evidence="3 4" key="1">
    <citation type="journal article" date="2015" name="Sci. Rep.">
        <title>Genome of the facultative scuticociliatosis pathogen Pseudocohnilembus persalinus provides insight into its virulence through horizontal gene transfer.</title>
        <authorList>
            <person name="Xiong J."/>
            <person name="Wang G."/>
            <person name="Cheng J."/>
            <person name="Tian M."/>
            <person name="Pan X."/>
            <person name="Warren A."/>
            <person name="Jiang C."/>
            <person name="Yuan D."/>
            <person name="Miao W."/>
        </authorList>
    </citation>
    <scope>NUCLEOTIDE SEQUENCE [LARGE SCALE GENOMIC DNA]</scope>
    <source>
        <strain evidence="3">36N120E</strain>
    </source>
</reference>
<keyword evidence="1" id="KW-0175">Coiled coil</keyword>
<protein>
    <submittedName>
        <fullName evidence="3">Uncharacterized protein</fullName>
    </submittedName>
</protein>
<evidence type="ECO:0000313" key="3">
    <source>
        <dbReference type="EMBL" id="KRX11138.1"/>
    </source>
</evidence>
<evidence type="ECO:0000256" key="2">
    <source>
        <dbReference type="SAM" id="MobiDB-lite"/>
    </source>
</evidence>
<dbReference type="AlphaFoldDB" id="A0A0V0R9K6"/>
<proteinExistence type="predicted"/>
<feature type="coiled-coil region" evidence="1">
    <location>
        <begin position="89"/>
        <end position="151"/>
    </location>
</feature>
<accession>A0A0V0R9K6</accession>
<dbReference type="InParanoid" id="A0A0V0R9K6"/>
<gene>
    <name evidence="3" type="ORF">PPERSA_10905</name>
</gene>
<name>A0A0V0R9K6_PSEPJ</name>
<evidence type="ECO:0000313" key="4">
    <source>
        <dbReference type="Proteomes" id="UP000054937"/>
    </source>
</evidence>
<dbReference type="Proteomes" id="UP000054937">
    <property type="component" value="Unassembled WGS sequence"/>
</dbReference>
<feature type="coiled-coil region" evidence="1">
    <location>
        <begin position="31"/>
        <end position="58"/>
    </location>
</feature>
<dbReference type="EMBL" id="LDAU01000006">
    <property type="protein sequence ID" value="KRX11138.1"/>
    <property type="molecule type" value="Genomic_DNA"/>
</dbReference>
<evidence type="ECO:0000256" key="1">
    <source>
        <dbReference type="SAM" id="Coils"/>
    </source>
</evidence>
<comment type="caution">
    <text evidence="3">The sequence shown here is derived from an EMBL/GenBank/DDBJ whole genome shotgun (WGS) entry which is preliminary data.</text>
</comment>
<organism evidence="3 4">
    <name type="scientific">Pseudocohnilembus persalinus</name>
    <name type="common">Ciliate</name>
    <dbReference type="NCBI Taxonomy" id="266149"/>
    <lineage>
        <taxon>Eukaryota</taxon>
        <taxon>Sar</taxon>
        <taxon>Alveolata</taxon>
        <taxon>Ciliophora</taxon>
        <taxon>Intramacronucleata</taxon>
        <taxon>Oligohymenophorea</taxon>
        <taxon>Scuticociliatia</taxon>
        <taxon>Philasterida</taxon>
        <taxon>Pseudocohnilembidae</taxon>
        <taxon>Pseudocohnilembus</taxon>
    </lineage>
</organism>
<sequence length="416" mass="49378">MQIFQDEIQQKNKDQSNENLEEDDMNYSLYNNEQKSDRKKYQKLLKSINKRIENQSNVNSYIEVKSLLEQVSKEELSRKMELYNNFKQKKKLKEEQDKIEMEQQLLECQGYDQFLFKEQMMVNEQYSKSNYEEIIKQLDQVNINQNNLEQIMQKGLKGEQLDFYDKIDEDIKKGNLITDKIDDVVFDAKLDKILFNGAYIDFDEFDDIKFPVANQDISDEQISESSKDSDNGGFLTEVVRQKVDSKVLSSPHFIKALGRQSKIKSQELIDVNDLKELMVDSFKKASFIGDQEQMQKEIDKMILSNSSIKQFQDNMRKSDQISEIQENQKEFQLNKENKTFYRKFRKVKYLTNDSSIQVQTENNYYYRINSKRNSNMIYGSQMRNNFNTVMKTQPSSNTINKSEALRDLRVIKKREI</sequence>